<evidence type="ECO:0000313" key="4">
    <source>
        <dbReference type="Proteomes" id="UP000712281"/>
    </source>
</evidence>
<evidence type="ECO:0000313" key="3">
    <source>
        <dbReference type="EMBL" id="KAF2578779.1"/>
    </source>
</evidence>
<dbReference type="Proteomes" id="UP000712281">
    <property type="component" value="Unassembled WGS sequence"/>
</dbReference>
<keyword evidence="2" id="KW-1133">Transmembrane helix</keyword>
<evidence type="ECO:0000256" key="1">
    <source>
        <dbReference type="SAM" id="MobiDB-lite"/>
    </source>
</evidence>
<proteinExistence type="predicted"/>
<dbReference type="EMBL" id="QGKW02001660">
    <property type="protein sequence ID" value="KAF2578779.1"/>
    <property type="molecule type" value="Genomic_DNA"/>
</dbReference>
<gene>
    <name evidence="3" type="ORF">F2Q68_00005382</name>
</gene>
<keyword evidence="2" id="KW-0472">Membrane</keyword>
<organism evidence="3 4">
    <name type="scientific">Brassica cretica</name>
    <name type="common">Mustard</name>
    <dbReference type="NCBI Taxonomy" id="69181"/>
    <lineage>
        <taxon>Eukaryota</taxon>
        <taxon>Viridiplantae</taxon>
        <taxon>Streptophyta</taxon>
        <taxon>Embryophyta</taxon>
        <taxon>Tracheophyta</taxon>
        <taxon>Spermatophyta</taxon>
        <taxon>Magnoliopsida</taxon>
        <taxon>eudicotyledons</taxon>
        <taxon>Gunneridae</taxon>
        <taxon>Pentapetalae</taxon>
        <taxon>rosids</taxon>
        <taxon>malvids</taxon>
        <taxon>Brassicales</taxon>
        <taxon>Brassicaceae</taxon>
        <taxon>Brassiceae</taxon>
        <taxon>Brassica</taxon>
    </lineage>
</organism>
<feature type="transmembrane region" description="Helical" evidence="2">
    <location>
        <begin position="108"/>
        <end position="127"/>
    </location>
</feature>
<protein>
    <submittedName>
        <fullName evidence="3">Uncharacterized protein</fullName>
    </submittedName>
</protein>
<evidence type="ECO:0000256" key="2">
    <source>
        <dbReference type="SAM" id="Phobius"/>
    </source>
</evidence>
<name>A0A8S9JAK4_BRACR</name>
<sequence>MNSAKQIDAERPRHVAPTSRSGFRERPQWVALRGRSGSIVLSSRDRHASDLGVSLWPSRSGLRERPGVVALIGRSGSVFGFHRDEMASDSSRSLQRGRSERSERFGKFLCLVFLHMVFNQMVLIFQLDMFFRSGTDFGRFMGSLLKYNALEDFSEVREVLWKTSWKSSSALYFRRFPRRLSISLPKSSKIKCARRLPGRLPRSLMTVSSSISSGVQACLCR</sequence>
<comment type="caution">
    <text evidence="3">The sequence shown here is derived from an EMBL/GenBank/DDBJ whole genome shotgun (WGS) entry which is preliminary data.</text>
</comment>
<feature type="region of interest" description="Disordered" evidence="1">
    <location>
        <begin position="1"/>
        <end position="21"/>
    </location>
</feature>
<keyword evidence="2" id="KW-0812">Transmembrane</keyword>
<dbReference type="AlphaFoldDB" id="A0A8S9JAK4"/>
<reference evidence="3" key="1">
    <citation type="submission" date="2019-12" db="EMBL/GenBank/DDBJ databases">
        <title>Genome sequencing and annotation of Brassica cretica.</title>
        <authorList>
            <person name="Studholme D.J."/>
            <person name="Sarris P.F."/>
        </authorList>
    </citation>
    <scope>NUCLEOTIDE SEQUENCE</scope>
    <source>
        <strain evidence="3">PFS-001/15</strain>
        <tissue evidence="3">Leaf</tissue>
    </source>
</reference>
<accession>A0A8S9JAK4</accession>